<evidence type="ECO:0000256" key="1">
    <source>
        <dbReference type="SAM" id="Phobius"/>
    </source>
</evidence>
<feature type="transmembrane region" description="Helical" evidence="1">
    <location>
        <begin position="327"/>
        <end position="349"/>
    </location>
</feature>
<organism evidence="2 3">
    <name type="scientific">Halovivax ruber (strain DSM 18193 / JCM 13892 / XH-70)</name>
    <dbReference type="NCBI Taxonomy" id="797302"/>
    <lineage>
        <taxon>Archaea</taxon>
        <taxon>Methanobacteriati</taxon>
        <taxon>Methanobacteriota</taxon>
        <taxon>Stenosarchaea group</taxon>
        <taxon>Halobacteria</taxon>
        <taxon>Halobacteriales</taxon>
        <taxon>Natrialbaceae</taxon>
        <taxon>Halovivax</taxon>
    </lineage>
</organism>
<feature type="transmembrane region" description="Helical" evidence="1">
    <location>
        <begin position="287"/>
        <end position="307"/>
    </location>
</feature>
<dbReference type="STRING" id="797302.Halru_2993"/>
<feature type="transmembrane region" description="Helical" evidence="1">
    <location>
        <begin position="54"/>
        <end position="75"/>
    </location>
</feature>
<dbReference type="HOGENOM" id="CLU_034656_1_0_2"/>
<dbReference type="Proteomes" id="UP000010846">
    <property type="component" value="Chromosome"/>
</dbReference>
<accession>L0IDC4</accession>
<dbReference type="Gene3D" id="1.20.210.10">
    <property type="entry name" value="Cytochrome c oxidase-like, subunit I domain"/>
    <property type="match status" value="1"/>
</dbReference>
<feature type="transmembrane region" description="Helical" evidence="1">
    <location>
        <begin position="87"/>
        <end position="106"/>
    </location>
</feature>
<feature type="transmembrane region" description="Helical" evidence="1">
    <location>
        <begin position="112"/>
        <end position="129"/>
    </location>
</feature>
<dbReference type="OrthoDB" id="145655at2157"/>
<feature type="transmembrane region" description="Helical" evidence="1">
    <location>
        <begin position="399"/>
        <end position="423"/>
    </location>
</feature>
<dbReference type="KEGG" id="hru:Halru_2993"/>
<dbReference type="GeneID" id="14378065"/>
<protein>
    <recommendedName>
        <fullName evidence="4">Cbb3-type cytochrome oxidase, subunit 1</fullName>
    </recommendedName>
</protein>
<dbReference type="AlphaFoldDB" id="L0IDC4"/>
<gene>
    <name evidence="2" type="ordered locus">Halru_2993</name>
</gene>
<dbReference type="eggNOG" id="arCOG06270">
    <property type="taxonomic scope" value="Archaea"/>
</dbReference>
<keyword evidence="1" id="KW-0812">Transmembrane</keyword>
<dbReference type="InterPro" id="IPR036927">
    <property type="entry name" value="Cyt_c_oxase-like_su1_sf"/>
</dbReference>
<keyword evidence="1" id="KW-1133">Transmembrane helix</keyword>
<sequence length="445" mass="46982">MAAILGEVDTDGGPPLAIPIRHFVVGFGFLLAGALVGAATGLDRIPWTGTLAHVHLLLVGWVCVTIMGAMVQFVPVWSNATLHSRRLAAAQLPLVAAGLVAFATALLTERLALLPVGGTLMLAGFWVFAYNTGRTLLTVQPWDVTERHFALALGFFLALTTLGLALAVDFTRPVFVDLPVTRTSVIDAHVTLAIFGAVLTTVLGALYQLGTMFTQTDLHGVDHWIRRFETVAYPVGVLALAGGRLFEHAPLARVGGLAVAVAVGAYGVLLARRLVETQVAWTPMLTRYAVVAGAMLAWALLAIPAWIDDPLTYTTRYGAPGSVHLLAFGLVGFVVLGTLYHVVPFIVWVERYSDRLGLEPVPMIDDLYDDRLAAADASSLFGGTAALVASDFLTLPEGVATAGGIAVGVGAALFVANMGLVLYRHSPDGLGRILFGRLASDVAES</sequence>
<feature type="transmembrane region" description="Helical" evidence="1">
    <location>
        <begin position="149"/>
        <end position="168"/>
    </location>
</feature>
<feature type="transmembrane region" description="Helical" evidence="1">
    <location>
        <begin position="252"/>
        <end position="275"/>
    </location>
</feature>
<dbReference type="SUPFAM" id="SSF81442">
    <property type="entry name" value="Cytochrome c oxidase subunit I-like"/>
    <property type="match status" value="2"/>
</dbReference>
<keyword evidence="1" id="KW-0472">Membrane</keyword>
<feature type="transmembrane region" description="Helical" evidence="1">
    <location>
        <begin position="188"/>
        <end position="209"/>
    </location>
</feature>
<keyword evidence="3" id="KW-1185">Reference proteome</keyword>
<dbReference type="RefSeq" id="WP_015302146.1">
    <property type="nucleotide sequence ID" value="NC_019964.1"/>
</dbReference>
<evidence type="ECO:0000313" key="3">
    <source>
        <dbReference type="Proteomes" id="UP000010846"/>
    </source>
</evidence>
<evidence type="ECO:0000313" key="2">
    <source>
        <dbReference type="EMBL" id="AGB17560.1"/>
    </source>
</evidence>
<proteinExistence type="predicted"/>
<reference evidence="2" key="1">
    <citation type="submission" date="2011-09" db="EMBL/GenBank/DDBJ databases">
        <title>Complete sequence of Halovivax ruber XH-70.</title>
        <authorList>
            <consortium name="US DOE Joint Genome Institute"/>
            <person name="Lucas S."/>
            <person name="Han J."/>
            <person name="Lapidus A."/>
            <person name="Cheng J.-F."/>
            <person name="Goodwin L."/>
            <person name="Pitluck S."/>
            <person name="Peters L."/>
            <person name="Mikhailova N."/>
            <person name="Davenport K."/>
            <person name="Detter J.C."/>
            <person name="Han C."/>
            <person name="Tapia R."/>
            <person name="Land M."/>
            <person name="Hauser L."/>
            <person name="Kyrpides N."/>
            <person name="Ivanova N."/>
            <person name="Pagani I."/>
            <person name="Sproer C."/>
            <person name="Anderson I."/>
            <person name="Woyke T."/>
        </authorList>
    </citation>
    <scope>NUCLEOTIDE SEQUENCE</scope>
    <source>
        <strain evidence="2">XH-70</strain>
    </source>
</reference>
<feature type="transmembrane region" description="Helical" evidence="1">
    <location>
        <begin position="23"/>
        <end position="42"/>
    </location>
</feature>
<name>L0IDC4_HALRX</name>
<evidence type="ECO:0008006" key="4">
    <source>
        <dbReference type="Google" id="ProtNLM"/>
    </source>
</evidence>
<dbReference type="EMBL" id="CP003050">
    <property type="protein sequence ID" value="AGB17560.1"/>
    <property type="molecule type" value="Genomic_DNA"/>
</dbReference>